<comment type="caution">
    <text evidence="1">The sequence shown here is derived from an EMBL/GenBank/DDBJ whole genome shotgun (WGS) entry which is preliminary data.</text>
</comment>
<sequence length="175" mass="19136">MSDETAQGPDSFRSVDPPLVEFEIDCRELIPGHRVVLTGLSDNGRSRSDLTSREQEVACQMVSLEYALIPGVRPDEVVEGFDEGFVLLTGYHADVELPWTTAGFHGIGPGGIELFEGGERTNGTLGPWPVPDSARRLTFVLHRPPSSRVDPHTPVVGTLEVDLVQRVAEWAMETS</sequence>
<name>A0ABW6WGY8_9ACTN</name>
<reference evidence="1 2" key="1">
    <citation type="submission" date="2024-10" db="EMBL/GenBank/DDBJ databases">
        <title>The Natural Products Discovery Center: Release of the First 8490 Sequenced Strains for Exploring Actinobacteria Biosynthetic Diversity.</title>
        <authorList>
            <person name="Kalkreuter E."/>
            <person name="Kautsar S.A."/>
            <person name="Yang D."/>
            <person name="Bader C.D."/>
            <person name="Teijaro C.N."/>
            <person name="Fluegel L."/>
            <person name="Davis C.M."/>
            <person name="Simpson J.R."/>
            <person name="Lauterbach L."/>
            <person name="Steele A.D."/>
            <person name="Gui C."/>
            <person name="Meng S."/>
            <person name="Li G."/>
            <person name="Viehrig K."/>
            <person name="Ye F."/>
            <person name="Su P."/>
            <person name="Kiefer A.F."/>
            <person name="Nichols A."/>
            <person name="Cepeda A.J."/>
            <person name="Yan W."/>
            <person name="Fan B."/>
            <person name="Jiang Y."/>
            <person name="Adhikari A."/>
            <person name="Zheng C.-J."/>
            <person name="Schuster L."/>
            <person name="Cowan T.M."/>
            <person name="Smanski M.J."/>
            <person name="Chevrette M.G."/>
            <person name="De Carvalho L.P.S."/>
            <person name="Shen B."/>
        </authorList>
    </citation>
    <scope>NUCLEOTIDE SEQUENCE [LARGE SCALE GENOMIC DNA]</scope>
    <source>
        <strain evidence="1 2">NPDC000087</strain>
    </source>
</reference>
<proteinExistence type="predicted"/>
<keyword evidence="2" id="KW-1185">Reference proteome</keyword>
<dbReference type="RefSeq" id="WP_020510088.1">
    <property type="nucleotide sequence ID" value="NZ_JBIAZU010000004.1"/>
</dbReference>
<evidence type="ECO:0000313" key="2">
    <source>
        <dbReference type="Proteomes" id="UP001602245"/>
    </source>
</evidence>
<dbReference type="Proteomes" id="UP001602245">
    <property type="component" value="Unassembled WGS sequence"/>
</dbReference>
<evidence type="ECO:0000313" key="1">
    <source>
        <dbReference type="EMBL" id="MFF5292206.1"/>
    </source>
</evidence>
<accession>A0ABW6WGY8</accession>
<organism evidence="1 2">
    <name type="scientific">Paractinoplanes globisporus</name>
    <dbReference type="NCBI Taxonomy" id="113565"/>
    <lineage>
        <taxon>Bacteria</taxon>
        <taxon>Bacillati</taxon>
        <taxon>Actinomycetota</taxon>
        <taxon>Actinomycetes</taxon>
        <taxon>Micromonosporales</taxon>
        <taxon>Micromonosporaceae</taxon>
        <taxon>Paractinoplanes</taxon>
    </lineage>
</organism>
<gene>
    <name evidence="1" type="ORF">ACFY35_22430</name>
</gene>
<dbReference type="EMBL" id="JBIAZU010000004">
    <property type="protein sequence ID" value="MFF5292206.1"/>
    <property type="molecule type" value="Genomic_DNA"/>
</dbReference>
<protein>
    <submittedName>
        <fullName evidence="1">Uncharacterized protein</fullName>
    </submittedName>
</protein>